<reference evidence="4 5" key="1">
    <citation type="journal article" date="2006" name="J. Bacteriol.">
        <title>The genome sequence of the obligately chemolithoautotrophic, facultatively anaerobic bacterium Thiobacillus denitrificans.</title>
        <authorList>
            <person name="Beller H.R."/>
            <person name="Chain P.S."/>
            <person name="Letain T.E."/>
            <person name="Chakicherla A."/>
            <person name="Larimer F.W."/>
            <person name="Richardson P.M."/>
            <person name="Coleman M.A."/>
            <person name="Wood A.P."/>
            <person name="Kelly D.P."/>
        </authorList>
    </citation>
    <scope>NUCLEOTIDE SEQUENCE [LARGE SCALE GENOMIC DNA]</scope>
    <source>
        <strain evidence="4 5">ATCC 25259</strain>
    </source>
</reference>
<keyword evidence="5" id="KW-1185">Reference proteome</keyword>
<dbReference type="Pfam" id="PF00080">
    <property type="entry name" value="Sod_Cu"/>
    <property type="match status" value="1"/>
</dbReference>
<proteinExistence type="inferred from homology"/>
<evidence type="ECO:0000313" key="4">
    <source>
        <dbReference type="EMBL" id="AAZ96859.1"/>
    </source>
</evidence>
<organism evidence="4 5">
    <name type="scientific">Thiobacillus denitrificans (strain ATCC 25259 / T1)</name>
    <dbReference type="NCBI Taxonomy" id="292415"/>
    <lineage>
        <taxon>Bacteria</taxon>
        <taxon>Pseudomonadati</taxon>
        <taxon>Pseudomonadota</taxon>
        <taxon>Betaproteobacteria</taxon>
        <taxon>Nitrosomonadales</taxon>
        <taxon>Thiobacillaceae</taxon>
        <taxon>Thiobacillus</taxon>
    </lineage>
</organism>
<evidence type="ECO:0000256" key="2">
    <source>
        <dbReference type="RuleBase" id="RU000393"/>
    </source>
</evidence>
<dbReference type="GO" id="GO:0004784">
    <property type="term" value="F:superoxide dismutase activity"/>
    <property type="evidence" value="ECO:0007669"/>
    <property type="project" value="UniProtKB-EC"/>
</dbReference>
<dbReference type="InterPro" id="IPR018152">
    <property type="entry name" value="SOD_Cu/Zn_BS"/>
</dbReference>
<dbReference type="AlphaFoldDB" id="Q3SEZ2"/>
<dbReference type="GO" id="GO:0005507">
    <property type="term" value="F:copper ion binding"/>
    <property type="evidence" value="ECO:0007669"/>
    <property type="project" value="InterPro"/>
</dbReference>
<keyword evidence="2" id="KW-0560">Oxidoreductase</keyword>
<comment type="catalytic activity">
    <reaction evidence="2">
        <text>2 superoxide + 2 H(+) = H2O2 + O2</text>
        <dbReference type="Rhea" id="RHEA:20696"/>
        <dbReference type="ChEBI" id="CHEBI:15378"/>
        <dbReference type="ChEBI" id="CHEBI:15379"/>
        <dbReference type="ChEBI" id="CHEBI:16240"/>
        <dbReference type="ChEBI" id="CHEBI:18421"/>
        <dbReference type="EC" id="1.15.1.1"/>
    </reaction>
</comment>
<dbReference type="SUPFAM" id="SSF49329">
    <property type="entry name" value="Cu,Zn superoxide dismutase-like"/>
    <property type="match status" value="1"/>
</dbReference>
<evidence type="ECO:0000256" key="1">
    <source>
        <dbReference type="ARBA" id="ARBA00010457"/>
    </source>
</evidence>
<dbReference type="CDD" id="cd00305">
    <property type="entry name" value="Cu-Zn_Superoxide_Dismutase"/>
    <property type="match status" value="1"/>
</dbReference>
<keyword evidence="2" id="KW-0479">Metal-binding</keyword>
<dbReference type="PROSITE" id="PS00332">
    <property type="entry name" value="SOD_CU_ZN_2"/>
    <property type="match status" value="1"/>
</dbReference>
<dbReference type="InterPro" id="IPR001424">
    <property type="entry name" value="SOD_Cu_Zn_dom"/>
</dbReference>
<evidence type="ECO:0000313" key="5">
    <source>
        <dbReference type="Proteomes" id="UP000008291"/>
    </source>
</evidence>
<dbReference type="OrthoDB" id="5431326at2"/>
<dbReference type="Gene3D" id="2.60.40.200">
    <property type="entry name" value="Superoxide dismutase, copper/zinc binding domain"/>
    <property type="match status" value="1"/>
</dbReference>
<comment type="function">
    <text evidence="2">Destroys radicals which are normally produced within the cells and which are toxic to biological systems.</text>
</comment>
<dbReference type="KEGG" id="tbd:Tbd_0906"/>
<name>Q3SEZ2_THIDA</name>
<dbReference type="STRING" id="292415.Tbd_0906"/>
<feature type="domain" description="Superoxide dismutase copper/zinc binding" evidence="3">
    <location>
        <begin position="55"/>
        <end position="185"/>
    </location>
</feature>
<keyword evidence="2" id="KW-0186">Copper</keyword>
<dbReference type="InterPro" id="IPR024134">
    <property type="entry name" value="SOD_Cu/Zn_/chaperone"/>
</dbReference>
<sequence>MSFRTQSATPVAARRGRLVAAALLGGTAVASLVAHGHGNMMTSTAVLVATSGSSVSGTLKFHEAQDRVVHIRGTVEGLAPGKHGFHIHVNGNCDSPDGMSAGGHYAPAGGRHGAPDAKERHMGDLGNIVADASGRAEVDVTVQGITIALMGTASVGDRSIVIHAAEDDFSDPAGNSGARVACGVIESDMMRM</sequence>
<accession>Q3SEZ2</accession>
<dbReference type="PANTHER" id="PTHR10003">
    <property type="entry name" value="SUPEROXIDE DISMUTASE CU-ZN -RELATED"/>
    <property type="match status" value="1"/>
</dbReference>
<comment type="cofactor">
    <cofactor evidence="2">
        <name>Cu cation</name>
        <dbReference type="ChEBI" id="CHEBI:23378"/>
    </cofactor>
    <text evidence="2">Binds 1 copper ion per subunit.</text>
</comment>
<protein>
    <recommendedName>
        <fullName evidence="2">Superoxide dismutase [Cu-Zn]</fullName>
        <ecNumber evidence="2">1.15.1.1</ecNumber>
    </recommendedName>
</protein>
<dbReference type="EMBL" id="CP000116">
    <property type="protein sequence ID" value="AAZ96859.1"/>
    <property type="molecule type" value="Genomic_DNA"/>
</dbReference>
<evidence type="ECO:0000259" key="3">
    <source>
        <dbReference type="Pfam" id="PF00080"/>
    </source>
</evidence>
<dbReference type="EC" id="1.15.1.1" evidence="2"/>
<dbReference type="RefSeq" id="WP_011311418.1">
    <property type="nucleotide sequence ID" value="NC_007404.1"/>
</dbReference>
<gene>
    <name evidence="4" type="ordered locus">Tbd_0906</name>
</gene>
<dbReference type="Proteomes" id="UP000008291">
    <property type="component" value="Chromosome"/>
</dbReference>
<comment type="cofactor">
    <cofactor evidence="2">
        <name>Zn(2+)</name>
        <dbReference type="ChEBI" id="CHEBI:29105"/>
    </cofactor>
    <text evidence="2">Binds 1 zinc ion per subunit.</text>
</comment>
<dbReference type="HOGENOM" id="CLU_056632_8_2_4"/>
<keyword evidence="2" id="KW-0862">Zinc</keyword>
<dbReference type="InterPro" id="IPR036423">
    <property type="entry name" value="SOD-like_Cu/Zn_dom_sf"/>
</dbReference>
<dbReference type="eggNOG" id="COG2032">
    <property type="taxonomic scope" value="Bacteria"/>
</dbReference>
<comment type="similarity">
    <text evidence="1 2">Belongs to the Cu-Zn superoxide dismutase family.</text>
</comment>